<evidence type="ECO:0000256" key="2">
    <source>
        <dbReference type="ARBA" id="ARBA00022679"/>
    </source>
</evidence>
<evidence type="ECO:0000259" key="4">
    <source>
        <dbReference type="Pfam" id="PF13439"/>
    </source>
</evidence>
<dbReference type="SUPFAM" id="SSF53756">
    <property type="entry name" value="UDP-Glycosyltransferase/glycogen phosphorylase"/>
    <property type="match status" value="1"/>
</dbReference>
<feature type="domain" description="Glycosyl transferase family 1" evidence="3">
    <location>
        <begin position="180"/>
        <end position="318"/>
    </location>
</feature>
<dbReference type="PANTHER" id="PTHR12526">
    <property type="entry name" value="GLYCOSYLTRANSFERASE"/>
    <property type="match status" value="1"/>
</dbReference>
<dbReference type="Gene3D" id="3.40.50.2000">
    <property type="entry name" value="Glycogen Phosphorylase B"/>
    <property type="match status" value="2"/>
</dbReference>
<accession>A0ABT9NU68</accession>
<dbReference type="InterPro" id="IPR001296">
    <property type="entry name" value="Glyco_trans_1"/>
</dbReference>
<proteinExistence type="predicted"/>
<evidence type="ECO:0000259" key="3">
    <source>
        <dbReference type="Pfam" id="PF00534"/>
    </source>
</evidence>
<reference evidence="5 6" key="1">
    <citation type="submission" date="2023-07" db="EMBL/GenBank/DDBJ databases">
        <title>Sequencing the genomes of 1000 actinobacteria strains.</title>
        <authorList>
            <person name="Klenk H.-P."/>
        </authorList>
    </citation>
    <scope>NUCLEOTIDE SEQUENCE [LARGE SCALE GENOMIC DNA]</scope>
    <source>
        <strain evidence="5 6">GD13</strain>
    </source>
</reference>
<dbReference type="RefSeq" id="WP_220138410.1">
    <property type="nucleotide sequence ID" value="NZ_CCXJ01000244.1"/>
</dbReference>
<sequence length="348" mass="36756">MAASGHPVAEPFAGGLESFTHTLVRGLARRGHEVTLFAPAGTDPDLPATLRTPPEFAPSNVSLADRNAPPLRWMQEHHAYLSLMLDLSQDRGVDIVHDTSLHHLPVAMAPLLPVPTVTTLHAPPLPWIESAVTLAPQCAHFAAVSRATARAWSHLVRAQVVPNGVDLTRWTPGPGGEHAVWAGRIVPEKAPHLAIRACAEAGVRLLLAGPIHDRAYYTREVRPLLGAAADYVGHLSDAGLRDLVQHAGVLVATPDWEEPYGLVAAEAMACGTPVAALARGALPEVVGRAGGVVVPAGDPQALAAAVRQCLQLDRAAVRAHAEAQCCADRMVARYERLYASLISAGRAA</sequence>
<evidence type="ECO:0000313" key="6">
    <source>
        <dbReference type="Proteomes" id="UP001240447"/>
    </source>
</evidence>
<dbReference type="Pfam" id="PF00534">
    <property type="entry name" value="Glycos_transf_1"/>
    <property type="match status" value="1"/>
</dbReference>
<keyword evidence="6" id="KW-1185">Reference proteome</keyword>
<dbReference type="PANTHER" id="PTHR12526:SF595">
    <property type="entry name" value="BLL5217 PROTEIN"/>
    <property type="match status" value="1"/>
</dbReference>
<comment type="caution">
    <text evidence="5">The sequence shown here is derived from an EMBL/GenBank/DDBJ whole genome shotgun (WGS) entry which is preliminary data.</text>
</comment>
<dbReference type="EMBL" id="JAUSQM010000001">
    <property type="protein sequence ID" value="MDP9823976.1"/>
    <property type="molecule type" value="Genomic_DNA"/>
</dbReference>
<feature type="domain" description="Glycosyltransferase subfamily 4-like N-terminal" evidence="4">
    <location>
        <begin position="14"/>
        <end position="169"/>
    </location>
</feature>
<organism evidence="5 6">
    <name type="scientific">Nocardioides massiliensis</name>
    <dbReference type="NCBI Taxonomy" id="1325935"/>
    <lineage>
        <taxon>Bacteria</taxon>
        <taxon>Bacillati</taxon>
        <taxon>Actinomycetota</taxon>
        <taxon>Actinomycetes</taxon>
        <taxon>Propionibacteriales</taxon>
        <taxon>Nocardioidaceae</taxon>
        <taxon>Nocardioides</taxon>
    </lineage>
</organism>
<keyword evidence="2" id="KW-0808">Transferase</keyword>
<dbReference type="Pfam" id="PF13439">
    <property type="entry name" value="Glyco_transf_4"/>
    <property type="match status" value="1"/>
</dbReference>
<protein>
    <submittedName>
        <fullName evidence="5">Glycosyltransferase involved in cell wall biosynthesis</fullName>
    </submittedName>
</protein>
<evidence type="ECO:0000256" key="1">
    <source>
        <dbReference type="ARBA" id="ARBA00022676"/>
    </source>
</evidence>
<name>A0ABT9NU68_9ACTN</name>
<evidence type="ECO:0000313" key="5">
    <source>
        <dbReference type="EMBL" id="MDP9823976.1"/>
    </source>
</evidence>
<dbReference type="Proteomes" id="UP001240447">
    <property type="component" value="Unassembled WGS sequence"/>
</dbReference>
<gene>
    <name evidence="5" type="ORF">J2S59_003785</name>
</gene>
<keyword evidence="1" id="KW-0328">Glycosyltransferase</keyword>
<dbReference type="InterPro" id="IPR028098">
    <property type="entry name" value="Glyco_trans_4-like_N"/>
</dbReference>